<dbReference type="AlphaFoldDB" id="A0A255XJ94"/>
<comment type="caution">
    <text evidence="5">The sequence shown here is derived from an EMBL/GenBank/DDBJ whole genome shotgun (WGS) entry which is preliminary data.</text>
</comment>
<dbReference type="InterPro" id="IPR004090">
    <property type="entry name" value="Chemotax_Me-accpt_rcpt"/>
</dbReference>
<dbReference type="OrthoDB" id="9765776at2"/>
<dbReference type="InterPro" id="IPR004089">
    <property type="entry name" value="MCPsignal_dom"/>
</dbReference>
<dbReference type="InterPro" id="IPR001610">
    <property type="entry name" value="PAC"/>
</dbReference>
<evidence type="ECO:0000313" key="6">
    <source>
        <dbReference type="Proteomes" id="UP000216361"/>
    </source>
</evidence>
<dbReference type="Gene3D" id="3.30.450.20">
    <property type="entry name" value="PAS domain"/>
    <property type="match status" value="2"/>
</dbReference>
<dbReference type="GO" id="GO:0007165">
    <property type="term" value="P:signal transduction"/>
    <property type="evidence" value="ECO:0007669"/>
    <property type="project" value="UniProtKB-KW"/>
</dbReference>
<feature type="domain" description="PAS" evidence="3">
    <location>
        <begin position="143"/>
        <end position="173"/>
    </location>
</feature>
<reference evidence="5 6" key="1">
    <citation type="submission" date="2017-07" db="EMBL/GenBank/DDBJ databases">
        <title>Elstera cyanobacteriorum sp. nov., a novel bacterium isolated from cyanobacterial aggregates in a eutrophic lake.</title>
        <authorList>
            <person name="Cai H."/>
        </authorList>
    </citation>
    <scope>NUCLEOTIDE SEQUENCE [LARGE SCALE GENOMIC DNA]</scope>
    <source>
        <strain evidence="5 6">TH019</strain>
    </source>
</reference>
<dbReference type="Pfam" id="PF08447">
    <property type="entry name" value="PAS_3"/>
    <property type="match status" value="2"/>
</dbReference>
<dbReference type="GO" id="GO:0016020">
    <property type="term" value="C:membrane"/>
    <property type="evidence" value="ECO:0007669"/>
    <property type="project" value="InterPro"/>
</dbReference>
<feature type="domain" description="Methyl-accepting transducer" evidence="2">
    <location>
        <begin position="263"/>
        <end position="478"/>
    </location>
</feature>
<dbReference type="SUPFAM" id="SSF55785">
    <property type="entry name" value="PYP-like sensor domain (PAS domain)"/>
    <property type="match status" value="2"/>
</dbReference>
<feature type="domain" description="PAC" evidence="4">
    <location>
        <begin position="80"/>
        <end position="132"/>
    </location>
</feature>
<dbReference type="Pfam" id="PF00015">
    <property type="entry name" value="MCPsignal"/>
    <property type="match status" value="1"/>
</dbReference>
<organism evidence="5 6">
    <name type="scientific">Elstera cyanobacteriorum</name>
    <dbReference type="NCBI Taxonomy" id="2022747"/>
    <lineage>
        <taxon>Bacteria</taxon>
        <taxon>Pseudomonadati</taxon>
        <taxon>Pseudomonadota</taxon>
        <taxon>Alphaproteobacteria</taxon>
        <taxon>Rhodospirillales</taxon>
        <taxon>Rhodospirillaceae</taxon>
        <taxon>Elstera</taxon>
    </lineage>
</organism>
<dbReference type="InterPro" id="IPR050903">
    <property type="entry name" value="Bact_Chemotaxis_MeTrfase"/>
</dbReference>
<dbReference type="EMBL" id="NOXS01000035">
    <property type="protein sequence ID" value="OYQ16951.1"/>
    <property type="molecule type" value="Genomic_DNA"/>
</dbReference>
<dbReference type="SMART" id="SM00091">
    <property type="entry name" value="PAS"/>
    <property type="match status" value="2"/>
</dbReference>
<dbReference type="GO" id="GO:0004888">
    <property type="term" value="F:transmembrane signaling receptor activity"/>
    <property type="evidence" value="ECO:0007669"/>
    <property type="project" value="InterPro"/>
</dbReference>
<evidence type="ECO:0000259" key="2">
    <source>
        <dbReference type="PROSITE" id="PS50111"/>
    </source>
</evidence>
<dbReference type="Proteomes" id="UP000216361">
    <property type="component" value="Unassembled WGS sequence"/>
</dbReference>
<dbReference type="InterPro" id="IPR000014">
    <property type="entry name" value="PAS"/>
</dbReference>
<gene>
    <name evidence="5" type="ORF">CHR90_18485</name>
</gene>
<dbReference type="PROSITE" id="PS50112">
    <property type="entry name" value="PAS"/>
    <property type="match status" value="1"/>
</dbReference>
<evidence type="ECO:0000259" key="3">
    <source>
        <dbReference type="PROSITE" id="PS50112"/>
    </source>
</evidence>
<accession>A0A255XJ94</accession>
<dbReference type="PROSITE" id="PS50111">
    <property type="entry name" value="CHEMOTAXIS_TRANSDUC_2"/>
    <property type="match status" value="1"/>
</dbReference>
<dbReference type="PRINTS" id="PR00260">
    <property type="entry name" value="CHEMTRNSDUCR"/>
</dbReference>
<dbReference type="SMART" id="SM00086">
    <property type="entry name" value="PAC"/>
    <property type="match status" value="2"/>
</dbReference>
<dbReference type="InterPro" id="IPR000700">
    <property type="entry name" value="PAS-assoc_C"/>
</dbReference>
<keyword evidence="1" id="KW-0807">Transducer</keyword>
<feature type="domain" description="PAC" evidence="4">
    <location>
        <begin position="202"/>
        <end position="254"/>
    </location>
</feature>
<sequence length="498" mass="54276">MFGFFSDDQATLSAFSRSQAIIEFKMDGTIITANENFLKAMGYRLDEVQGQHHRIFVEPAYRDSQDYRHFWEALKRGEFQQAQFKRIGKDGREVWIEASYNPVLDRSGRPYKVVKIATDISAQKAIFADLQGKNDAANRSQAMIEFDLDGTILTANENFLAVMGYALDDIKGRPHSLFVEPAYKTSAEYREFWDRLRAGTYQAGQFRRIGQGGREVWIEGSYNPVRDANGRVVKIVKFAIDLTERKKQNADLAKVFETSVKSLVDSVAKTAETLQTTAEALSAAAQETDKQSSTVASATEELSASIAEISRQITDASQTIGRAVTTAHKSEELVKALVATAAKVGEVTNLISSIAGQTNLLALNATIEAARAGDAGKGFAVVAGEVKSLATQTARATEEIGRQISDIQEASRSTAASIQEIVHTIIQVSEINASISGAIEQQSSATKEVAANTDGVTAATEETGRSSVHVLKVSQVLGTQANDLDTQVDRFLAQVRRM</sequence>
<dbReference type="SMART" id="SM00283">
    <property type="entry name" value="MA"/>
    <property type="match status" value="1"/>
</dbReference>
<dbReference type="PANTHER" id="PTHR24422:SF10">
    <property type="entry name" value="CHEMOTAXIS PROTEIN METHYLTRANSFERASE 2"/>
    <property type="match status" value="1"/>
</dbReference>
<dbReference type="GO" id="GO:0006935">
    <property type="term" value="P:chemotaxis"/>
    <property type="evidence" value="ECO:0007669"/>
    <property type="project" value="InterPro"/>
</dbReference>
<dbReference type="SUPFAM" id="SSF58104">
    <property type="entry name" value="Methyl-accepting chemotaxis protein (MCP) signaling domain"/>
    <property type="match status" value="1"/>
</dbReference>
<dbReference type="InterPro" id="IPR013655">
    <property type="entry name" value="PAS_fold_3"/>
</dbReference>
<keyword evidence="6" id="KW-1185">Reference proteome</keyword>
<dbReference type="RefSeq" id="WP_094410588.1">
    <property type="nucleotide sequence ID" value="NZ_BMJZ01000003.1"/>
</dbReference>
<dbReference type="NCBIfam" id="TIGR00229">
    <property type="entry name" value="sensory_box"/>
    <property type="match status" value="2"/>
</dbReference>
<dbReference type="Gene3D" id="1.10.287.950">
    <property type="entry name" value="Methyl-accepting chemotaxis protein"/>
    <property type="match status" value="1"/>
</dbReference>
<evidence type="ECO:0000256" key="1">
    <source>
        <dbReference type="PROSITE-ProRule" id="PRU00284"/>
    </source>
</evidence>
<dbReference type="CDD" id="cd00130">
    <property type="entry name" value="PAS"/>
    <property type="match status" value="2"/>
</dbReference>
<protein>
    <submittedName>
        <fullName evidence="5">Chemotaxis protein</fullName>
    </submittedName>
</protein>
<evidence type="ECO:0000259" key="4">
    <source>
        <dbReference type="PROSITE" id="PS50113"/>
    </source>
</evidence>
<proteinExistence type="predicted"/>
<evidence type="ECO:0000313" key="5">
    <source>
        <dbReference type="EMBL" id="OYQ16951.1"/>
    </source>
</evidence>
<dbReference type="PROSITE" id="PS50113">
    <property type="entry name" value="PAC"/>
    <property type="match status" value="2"/>
</dbReference>
<name>A0A255XJ94_9PROT</name>
<dbReference type="PANTHER" id="PTHR24422">
    <property type="entry name" value="CHEMOTAXIS PROTEIN METHYLTRANSFERASE"/>
    <property type="match status" value="1"/>
</dbReference>
<dbReference type="InterPro" id="IPR035965">
    <property type="entry name" value="PAS-like_dom_sf"/>
</dbReference>